<evidence type="ECO:0000313" key="1">
    <source>
        <dbReference type="EMBL" id="GAU91529.1"/>
    </source>
</evidence>
<evidence type="ECO:0000313" key="2">
    <source>
        <dbReference type="Proteomes" id="UP000186922"/>
    </source>
</evidence>
<sequence>MVNYNLEQELHFDDRYECFGVYHVPASLLDDQIELAFEMWVGLIIAFKVYRGVDYAEAEGSCYVDIFRDYHFDETNWLHQEQGLDMIFETLRFMEKELREPIEKQIV</sequence>
<organism evidence="1 2">
    <name type="scientific">Ramazzottius varieornatus</name>
    <name type="common">Water bear</name>
    <name type="synonym">Tardigrade</name>
    <dbReference type="NCBI Taxonomy" id="947166"/>
    <lineage>
        <taxon>Eukaryota</taxon>
        <taxon>Metazoa</taxon>
        <taxon>Ecdysozoa</taxon>
        <taxon>Tardigrada</taxon>
        <taxon>Eutardigrada</taxon>
        <taxon>Parachela</taxon>
        <taxon>Hypsibioidea</taxon>
        <taxon>Ramazzottiidae</taxon>
        <taxon>Ramazzottius</taxon>
    </lineage>
</organism>
<keyword evidence="2" id="KW-1185">Reference proteome</keyword>
<proteinExistence type="predicted"/>
<accession>A0A1D1UP69</accession>
<gene>
    <name evidence="1" type="primary">RvY_03765-1</name>
    <name evidence="1" type="synonym">RvY_03765.1</name>
    <name evidence="1" type="ORF">RvY_03765</name>
</gene>
<comment type="caution">
    <text evidence="1">The sequence shown here is derived from an EMBL/GenBank/DDBJ whole genome shotgun (WGS) entry which is preliminary data.</text>
</comment>
<protein>
    <submittedName>
        <fullName evidence="1">Uncharacterized protein</fullName>
    </submittedName>
</protein>
<reference evidence="1 2" key="1">
    <citation type="journal article" date="2016" name="Nat. Commun.">
        <title>Extremotolerant tardigrade genome and improved radiotolerance of human cultured cells by tardigrade-unique protein.</title>
        <authorList>
            <person name="Hashimoto T."/>
            <person name="Horikawa D.D."/>
            <person name="Saito Y."/>
            <person name="Kuwahara H."/>
            <person name="Kozuka-Hata H."/>
            <person name="Shin-I T."/>
            <person name="Minakuchi Y."/>
            <person name="Ohishi K."/>
            <person name="Motoyama A."/>
            <person name="Aizu T."/>
            <person name="Enomoto A."/>
            <person name="Kondo K."/>
            <person name="Tanaka S."/>
            <person name="Hara Y."/>
            <person name="Koshikawa S."/>
            <person name="Sagara H."/>
            <person name="Miura T."/>
            <person name="Yokobori S."/>
            <person name="Miyagawa K."/>
            <person name="Suzuki Y."/>
            <person name="Kubo T."/>
            <person name="Oyama M."/>
            <person name="Kohara Y."/>
            <person name="Fujiyama A."/>
            <person name="Arakawa K."/>
            <person name="Katayama T."/>
            <person name="Toyoda A."/>
            <person name="Kunieda T."/>
        </authorList>
    </citation>
    <scope>NUCLEOTIDE SEQUENCE [LARGE SCALE GENOMIC DNA]</scope>
    <source>
        <strain evidence="1 2">YOKOZUNA-1</strain>
    </source>
</reference>
<dbReference type="Proteomes" id="UP000186922">
    <property type="component" value="Unassembled WGS sequence"/>
</dbReference>
<dbReference type="EMBL" id="BDGG01000002">
    <property type="protein sequence ID" value="GAU91529.1"/>
    <property type="molecule type" value="Genomic_DNA"/>
</dbReference>
<name>A0A1D1UP69_RAMVA</name>
<dbReference type="AlphaFoldDB" id="A0A1D1UP69"/>